<dbReference type="Pfam" id="PF08275">
    <property type="entry name" value="DNAG_N"/>
    <property type="match status" value="1"/>
</dbReference>
<evidence type="ECO:0000256" key="8">
    <source>
        <dbReference type="ARBA" id="ARBA00022833"/>
    </source>
</evidence>
<comment type="subunit">
    <text evidence="12">Monomer. Interacts with DnaB.</text>
</comment>
<comment type="similarity">
    <text evidence="12 13">Belongs to the DnaG primase family.</text>
</comment>
<reference evidence="16 17" key="1">
    <citation type="submission" date="2015-06" db="EMBL/GenBank/DDBJ databases">
        <title>Genome sequence of the organohalide-respiring Dehalogenimonas alkenigignens type strain (IP3-3T).</title>
        <authorList>
            <person name="Key T.A."/>
            <person name="Richmond D.P."/>
            <person name="Bowman K.S."/>
            <person name="Cho Y.-J."/>
            <person name="Chun J."/>
            <person name="da Costa M.S."/>
            <person name="Rainey F.A."/>
            <person name="Moe W.M."/>
        </authorList>
    </citation>
    <scope>NUCLEOTIDE SEQUENCE [LARGE SCALE GENOMIC DNA]</scope>
    <source>
        <strain evidence="16 17">IP3-3</strain>
    </source>
</reference>
<evidence type="ECO:0000256" key="4">
    <source>
        <dbReference type="ARBA" id="ARBA00022695"/>
    </source>
</evidence>
<dbReference type="Gene3D" id="3.90.980.10">
    <property type="entry name" value="DNA primase, catalytic core, N-terminal domain"/>
    <property type="match status" value="1"/>
</dbReference>
<keyword evidence="10 12" id="KW-0238">DNA-binding</keyword>
<protein>
    <recommendedName>
        <fullName evidence="12 13">DNA primase</fullName>
        <ecNumber evidence="12">2.7.7.101</ecNumber>
    </recommendedName>
</protein>
<organism evidence="16 17">
    <name type="scientific">Dehalogenimonas alkenigignens</name>
    <dbReference type="NCBI Taxonomy" id="1217799"/>
    <lineage>
        <taxon>Bacteria</taxon>
        <taxon>Bacillati</taxon>
        <taxon>Chloroflexota</taxon>
        <taxon>Dehalococcoidia</taxon>
        <taxon>Dehalococcoidales</taxon>
        <taxon>Dehalococcoidaceae</taxon>
        <taxon>Dehalogenimonas</taxon>
    </lineage>
</organism>
<evidence type="ECO:0000256" key="11">
    <source>
        <dbReference type="ARBA" id="ARBA00023163"/>
    </source>
</evidence>
<evidence type="ECO:0000256" key="2">
    <source>
        <dbReference type="ARBA" id="ARBA00022515"/>
    </source>
</evidence>
<keyword evidence="4 12" id="KW-0548">Nucleotidyltransferase</keyword>
<evidence type="ECO:0000313" key="16">
    <source>
        <dbReference type="EMBL" id="KTB48547.1"/>
    </source>
</evidence>
<evidence type="ECO:0000256" key="9">
    <source>
        <dbReference type="ARBA" id="ARBA00022842"/>
    </source>
</evidence>
<keyword evidence="2 12" id="KW-0639">Primosome</keyword>
<dbReference type="GO" id="GO:0008270">
    <property type="term" value="F:zinc ion binding"/>
    <property type="evidence" value="ECO:0007669"/>
    <property type="project" value="UniProtKB-KW"/>
</dbReference>
<dbReference type="EMBL" id="LFDV01000002">
    <property type="protein sequence ID" value="KTB48547.1"/>
    <property type="molecule type" value="Genomic_DNA"/>
</dbReference>
<evidence type="ECO:0000256" key="6">
    <source>
        <dbReference type="ARBA" id="ARBA00022723"/>
    </source>
</evidence>
<keyword evidence="6 13" id="KW-0479">Metal-binding</keyword>
<accession>A0A0W0GJ35</accession>
<dbReference type="GO" id="GO:0006269">
    <property type="term" value="P:DNA replication, synthesis of primer"/>
    <property type="evidence" value="ECO:0007669"/>
    <property type="project" value="UniProtKB-UniRule"/>
</dbReference>
<dbReference type="InterPro" id="IPR019475">
    <property type="entry name" value="DNA_primase_DnaB-bd"/>
</dbReference>
<dbReference type="InterPro" id="IPR037068">
    <property type="entry name" value="DNA_primase_core_N_sf"/>
</dbReference>
<dbReference type="OrthoDB" id="9803773at2"/>
<dbReference type="InterPro" id="IPR050219">
    <property type="entry name" value="DnaG_primase"/>
</dbReference>
<keyword evidence="8 13" id="KW-0862">Zinc</keyword>
<feature type="domain" description="Toprim" evidence="15">
    <location>
        <begin position="252"/>
        <end position="333"/>
    </location>
</feature>
<keyword evidence="5 12" id="KW-0235">DNA replication</keyword>
<keyword evidence="7 14" id="KW-0863">Zinc-finger</keyword>
<dbReference type="PANTHER" id="PTHR30313">
    <property type="entry name" value="DNA PRIMASE"/>
    <property type="match status" value="1"/>
</dbReference>
<dbReference type="InterPro" id="IPR030846">
    <property type="entry name" value="DnaG_bac"/>
</dbReference>
<evidence type="ECO:0000256" key="12">
    <source>
        <dbReference type="HAMAP-Rule" id="MF_00974"/>
    </source>
</evidence>
<evidence type="ECO:0000256" key="14">
    <source>
        <dbReference type="PIRSR" id="PIRSR002811-1"/>
    </source>
</evidence>
<dbReference type="Pfam" id="PF10410">
    <property type="entry name" value="DnaB_bind"/>
    <property type="match status" value="1"/>
</dbReference>
<comment type="cofactor">
    <cofactor evidence="13 14">
        <name>Zn(2+)</name>
        <dbReference type="ChEBI" id="CHEBI:29105"/>
    </cofactor>
    <text evidence="13 14">Binds 1 zinc ion per monomer.</text>
</comment>
<dbReference type="InterPro" id="IPR002694">
    <property type="entry name" value="Znf_CHC2"/>
</dbReference>
<dbReference type="InterPro" id="IPR036977">
    <property type="entry name" value="DNA_primase_Znf_CHC2"/>
</dbReference>
<evidence type="ECO:0000256" key="10">
    <source>
        <dbReference type="ARBA" id="ARBA00023125"/>
    </source>
</evidence>
<keyword evidence="9" id="KW-0460">Magnesium</keyword>
<dbReference type="NCBIfam" id="TIGR01391">
    <property type="entry name" value="dnaG"/>
    <property type="match status" value="1"/>
</dbReference>
<evidence type="ECO:0000256" key="3">
    <source>
        <dbReference type="ARBA" id="ARBA00022679"/>
    </source>
</evidence>
<evidence type="ECO:0000256" key="13">
    <source>
        <dbReference type="PIRNR" id="PIRNR002811"/>
    </source>
</evidence>
<dbReference type="PIRSF" id="PIRSF002811">
    <property type="entry name" value="DnaG"/>
    <property type="match status" value="1"/>
</dbReference>
<comment type="catalytic activity">
    <reaction evidence="12">
        <text>ssDNA + n NTP = ssDNA/pppN(pN)n-1 hybrid + (n-1) diphosphate.</text>
        <dbReference type="EC" id="2.7.7.101"/>
    </reaction>
</comment>
<dbReference type="SMART" id="SM00400">
    <property type="entry name" value="ZnF_CHCC"/>
    <property type="match status" value="1"/>
</dbReference>
<dbReference type="InterPro" id="IPR006295">
    <property type="entry name" value="DNA_primase_DnaG"/>
</dbReference>
<dbReference type="HAMAP" id="MF_00974">
    <property type="entry name" value="DNA_primase_DnaG"/>
    <property type="match status" value="1"/>
</dbReference>
<dbReference type="Gene3D" id="3.90.580.10">
    <property type="entry name" value="Zinc finger, CHC2-type domain"/>
    <property type="match status" value="1"/>
</dbReference>
<dbReference type="Pfam" id="PF01807">
    <property type="entry name" value="Zn_ribbon_DnaG"/>
    <property type="match status" value="1"/>
</dbReference>
<dbReference type="GO" id="GO:0005737">
    <property type="term" value="C:cytoplasm"/>
    <property type="evidence" value="ECO:0007669"/>
    <property type="project" value="TreeGrafter"/>
</dbReference>
<keyword evidence="1 12" id="KW-0240">DNA-directed RNA polymerase</keyword>
<gene>
    <name evidence="12" type="primary">dnaG</name>
    <name evidence="16" type="ORF">DEALK_13930</name>
</gene>
<keyword evidence="17" id="KW-1185">Reference proteome</keyword>
<dbReference type="CDD" id="cd03364">
    <property type="entry name" value="TOPRIM_DnaG_primases"/>
    <property type="match status" value="1"/>
</dbReference>
<dbReference type="SUPFAM" id="SSF57783">
    <property type="entry name" value="Zinc beta-ribbon"/>
    <property type="match status" value="1"/>
</dbReference>
<dbReference type="PANTHER" id="PTHR30313:SF2">
    <property type="entry name" value="DNA PRIMASE"/>
    <property type="match status" value="1"/>
</dbReference>
<dbReference type="GO" id="GO:0003677">
    <property type="term" value="F:DNA binding"/>
    <property type="evidence" value="ECO:0007669"/>
    <property type="project" value="UniProtKB-KW"/>
</dbReference>
<dbReference type="GO" id="GO:0003899">
    <property type="term" value="F:DNA-directed RNA polymerase activity"/>
    <property type="evidence" value="ECO:0007669"/>
    <property type="project" value="UniProtKB-UniRule"/>
</dbReference>
<dbReference type="GO" id="GO:0000428">
    <property type="term" value="C:DNA-directed RNA polymerase complex"/>
    <property type="evidence" value="ECO:0007669"/>
    <property type="project" value="UniProtKB-KW"/>
</dbReference>
<sequence>MDAVNEIKNRADIVELISKYTVLTRSGKTMRGLCPFHSEKHGSFFVYPESGTWHCFGACASGGDVFSFIMKMEGLNFSEALERLAETYGVVLPSRSEASTHNEHRNELVAVNAAAALYFHDLLLNSPSAAKARAYLEKRGVNAGSIEDFQIGYALPDWQALKDHLNSAGYADDILVEVGLLGQADSGRLYDRFRHQIIFPISDARGKIAGFGARVLDDSQPKYLNSPETPLFSKSGALYGINLAAQTIRANDAAIIVEGYFDVIISHQFGFKNTIGSMGTAVNEQQVAIIKKLSPNLIIAFDADAAGEAATARCVSFENLLGREIKVVLAPPGKDPDDTIRANPSAWETSLGNALPIVDFVFDMAASKFDLRTARGKAGLTERLLPVVAEIKDPVRRGHYLAILAGKVGTSPSELQYSLSRQALLRSVGKSSTLPPHDSPSGLHGNACEDYLLAIILKHPSIVENQRIPDPEIFQSLENKEIIQLLLKYPGAESIRDKLDSFTRSRFDLIAGIHLDDKNVALKFQECCRRLEKEYLKTLLIKIQEAMKGNNSEGSADGSPELTEHISAIAGKLAELDAQDAIRRRAPKR</sequence>
<dbReference type="Gene3D" id="3.40.1360.10">
    <property type="match status" value="1"/>
</dbReference>
<keyword evidence="11 12" id="KW-0804">Transcription</keyword>
<feature type="zinc finger region" description="CHC2-type" evidence="14">
    <location>
        <begin position="34"/>
        <end position="59"/>
    </location>
</feature>
<dbReference type="PROSITE" id="PS50880">
    <property type="entry name" value="TOPRIM"/>
    <property type="match status" value="1"/>
</dbReference>
<dbReference type="SMART" id="SM00493">
    <property type="entry name" value="TOPRIM"/>
    <property type="match status" value="1"/>
</dbReference>
<dbReference type="AlphaFoldDB" id="A0A0W0GJ35"/>
<evidence type="ECO:0000313" key="17">
    <source>
        <dbReference type="Proteomes" id="UP000053947"/>
    </source>
</evidence>
<dbReference type="Pfam" id="PF13155">
    <property type="entry name" value="Toprim_2"/>
    <property type="match status" value="1"/>
</dbReference>
<dbReference type="InterPro" id="IPR006171">
    <property type="entry name" value="TOPRIM_dom"/>
</dbReference>
<dbReference type="Proteomes" id="UP000053947">
    <property type="component" value="Unassembled WGS sequence"/>
</dbReference>
<dbReference type="SUPFAM" id="SSF56731">
    <property type="entry name" value="DNA primase core"/>
    <property type="match status" value="1"/>
</dbReference>
<dbReference type="EC" id="2.7.7.101" evidence="12"/>
<keyword evidence="3 12" id="KW-0808">Transferase</keyword>
<comment type="caution">
    <text evidence="12">Lacks conserved residue(s) required for the propagation of feature annotation.</text>
</comment>
<dbReference type="FunFam" id="3.90.980.10:FF:000001">
    <property type="entry name" value="DNA primase"/>
    <property type="match status" value="1"/>
</dbReference>
<dbReference type="GO" id="GO:1990077">
    <property type="term" value="C:primosome complex"/>
    <property type="evidence" value="ECO:0007669"/>
    <property type="project" value="UniProtKB-KW"/>
</dbReference>
<evidence type="ECO:0000259" key="15">
    <source>
        <dbReference type="PROSITE" id="PS50880"/>
    </source>
</evidence>
<dbReference type="InterPro" id="IPR013264">
    <property type="entry name" value="DNAG_N"/>
</dbReference>
<dbReference type="PATRIC" id="fig|1217799.6.peg.1440"/>
<comment type="caution">
    <text evidence="16">The sequence shown here is derived from an EMBL/GenBank/DDBJ whole genome shotgun (WGS) entry which is preliminary data.</text>
</comment>
<evidence type="ECO:0000256" key="1">
    <source>
        <dbReference type="ARBA" id="ARBA00022478"/>
    </source>
</evidence>
<comment type="function">
    <text evidence="12 13">RNA polymerase that catalyzes the synthesis of short RNA molecules used as primers for DNA polymerase during DNA replication.</text>
</comment>
<evidence type="ECO:0000256" key="7">
    <source>
        <dbReference type="ARBA" id="ARBA00022771"/>
    </source>
</evidence>
<dbReference type="InterPro" id="IPR034151">
    <property type="entry name" value="TOPRIM_DnaG_bac"/>
</dbReference>
<proteinExistence type="inferred from homology"/>
<evidence type="ECO:0000256" key="5">
    <source>
        <dbReference type="ARBA" id="ARBA00022705"/>
    </source>
</evidence>
<name>A0A0W0GJ35_9CHLR</name>
<dbReference type="STRING" id="1217799.DEALK_13930"/>